<dbReference type="Proteomes" id="UP000007100">
    <property type="component" value="Plasmid pACMV5"/>
</dbReference>
<dbReference type="EMBL" id="AP012040">
    <property type="protein sequence ID" value="BAJ83265.1"/>
    <property type="molecule type" value="Genomic_DNA"/>
</dbReference>
<protein>
    <submittedName>
        <fullName evidence="1">Uncharacterized protein</fullName>
    </submittedName>
</protein>
<organism evidence="1 2">
    <name type="scientific">Acidiphilium multivorum (strain DSM 11245 / JCM 8867 / NBRC 100883 / AIU 301)</name>
    <dbReference type="NCBI Taxonomy" id="926570"/>
    <lineage>
        <taxon>Bacteria</taxon>
        <taxon>Pseudomonadati</taxon>
        <taxon>Pseudomonadota</taxon>
        <taxon>Alphaproteobacteria</taxon>
        <taxon>Acetobacterales</taxon>
        <taxon>Acidocellaceae</taxon>
        <taxon>Acidiphilium</taxon>
    </lineage>
</organism>
<geneLocation type="plasmid" evidence="1 2">
    <name>pACMV5</name>
</geneLocation>
<dbReference type="RefSeq" id="WP_013635150.1">
    <property type="nucleotide sequence ID" value="NC_015180.1"/>
</dbReference>
<dbReference type="OrthoDB" id="8482031at2"/>
<proteinExistence type="predicted"/>
<accession>F0J848</accession>
<dbReference type="Pfam" id="PF14452">
    <property type="entry name" value="Multi_ubiq"/>
    <property type="match status" value="1"/>
</dbReference>
<dbReference type="AlphaFoldDB" id="F0J848"/>
<dbReference type="KEGG" id="amv:ACMV_P5_00110"/>
<sequence>MGELDQGKDPLLEQAVEHLKHAEADLARAREAETRTEHEIKEAAEEITRAERHNRPHELIVNRKPYTWPKDKIDGREIKALAGSPADWVVNQIVDGPGEDPEVANDQFVELALDAEPKGVKRFITRKPKTSPGVR</sequence>
<keyword evidence="1" id="KW-0614">Plasmid</keyword>
<name>F0J848_ACIMA</name>
<reference evidence="1 2" key="1">
    <citation type="submission" date="2010-12" db="EMBL/GenBank/DDBJ databases">
        <title>Whole genome sequence of Acidiphilium multivorum AIU301.</title>
        <authorList>
            <person name="Narita-Yamada S."/>
            <person name="Nakamura S."/>
            <person name="Ito N."/>
            <person name="Takarada H."/>
            <person name="Katano Y."/>
            <person name="Nakazawa H."/>
            <person name="Hosoyama A."/>
            <person name="Yamada R."/>
            <person name="Fujita N."/>
        </authorList>
    </citation>
    <scope>NUCLEOTIDE SEQUENCE [LARGE SCALE GENOMIC DNA]</scope>
    <source>
        <strain evidence="2">DSM 11245 / JCM 8867 / AIU301</strain>
        <plasmid evidence="1 2">pACMV5</plasmid>
    </source>
</reference>
<keyword evidence="2" id="KW-1185">Reference proteome</keyword>
<dbReference type="InterPro" id="IPR027802">
    <property type="entry name" value="Multi-ubiquitin_dom"/>
</dbReference>
<dbReference type="HOGENOM" id="CLU_1881273_0_0_5"/>
<evidence type="ECO:0000313" key="1">
    <source>
        <dbReference type="EMBL" id="BAJ83265.1"/>
    </source>
</evidence>
<evidence type="ECO:0000313" key="2">
    <source>
        <dbReference type="Proteomes" id="UP000007100"/>
    </source>
</evidence>
<gene>
    <name evidence="1" type="ordered locus">ACMV_P5_00110</name>
</gene>